<feature type="compositionally biased region" description="Polar residues" evidence="8">
    <location>
        <begin position="187"/>
        <end position="206"/>
    </location>
</feature>
<dbReference type="Proteomes" id="UP000000305">
    <property type="component" value="Unassembled WGS sequence"/>
</dbReference>
<comment type="function">
    <text evidence="7">Transfers the glycosyl residue from UDP-Glc to the non-reducing end of alpha-1,4-glucan.</text>
</comment>
<evidence type="ECO:0000256" key="6">
    <source>
        <dbReference type="ARBA" id="ARBA00047345"/>
    </source>
</evidence>
<accession>E9G7V4</accession>
<dbReference type="GO" id="GO:0005737">
    <property type="term" value="C:cytoplasm"/>
    <property type="evidence" value="ECO:0000318"/>
    <property type="project" value="GO_Central"/>
</dbReference>
<comment type="pathway">
    <text evidence="1 7">Glycan biosynthesis; glycogen biosynthesis.</text>
</comment>
<feature type="region of interest" description="Disordered" evidence="8">
    <location>
        <begin position="185"/>
        <end position="227"/>
    </location>
</feature>
<dbReference type="UniPathway" id="UPA00164"/>
<dbReference type="GO" id="GO:0005978">
    <property type="term" value="P:glycogen biosynthetic process"/>
    <property type="evidence" value="ECO:0000318"/>
    <property type="project" value="GO_Central"/>
</dbReference>
<keyword evidence="5 7" id="KW-0320">Glycogen biosynthesis</keyword>
<comment type="similarity">
    <text evidence="2 7">Belongs to the glycosyltransferase 3 family.</text>
</comment>
<keyword evidence="10" id="KW-1185">Reference proteome</keyword>
<comment type="catalytic activity">
    <reaction evidence="6">
        <text>[(1-&gt;4)-alpha-D-glucosyl](n) + UDP-alpha-D-glucose = [(1-&gt;4)-alpha-D-glucosyl](n+1) + UDP + H(+)</text>
        <dbReference type="Rhea" id="RHEA:18549"/>
        <dbReference type="Rhea" id="RHEA-COMP:9584"/>
        <dbReference type="Rhea" id="RHEA-COMP:9587"/>
        <dbReference type="ChEBI" id="CHEBI:15378"/>
        <dbReference type="ChEBI" id="CHEBI:15444"/>
        <dbReference type="ChEBI" id="CHEBI:58223"/>
        <dbReference type="ChEBI" id="CHEBI:58885"/>
        <dbReference type="EC" id="2.4.1.11"/>
    </reaction>
    <physiologicalReaction direction="left-to-right" evidence="6">
        <dbReference type="Rhea" id="RHEA:18550"/>
    </physiologicalReaction>
</comment>
<dbReference type="EC" id="2.4.1.11" evidence="7"/>
<dbReference type="Gene3D" id="3.40.50.2000">
    <property type="entry name" value="Glycogen Phosphorylase B"/>
    <property type="match status" value="1"/>
</dbReference>
<evidence type="ECO:0000256" key="4">
    <source>
        <dbReference type="ARBA" id="ARBA00022679"/>
    </source>
</evidence>
<evidence type="ECO:0000256" key="7">
    <source>
        <dbReference type="RuleBase" id="RU363104"/>
    </source>
</evidence>
<dbReference type="OrthoDB" id="6335297at2759"/>
<dbReference type="InParanoid" id="E9G7V4"/>
<evidence type="ECO:0000256" key="3">
    <source>
        <dbReference type="ARBA" id="ARBA00022676"/>
    </source>
</evidence>
<dbReference type="Pfam" id="PF05693">
    <property type="entry name" value="Glycogen_syn"/>
    <property type="match status" value="2"/>
</dbReference>
<dbReference type="EMBL" id="GL732534">
    <property type="protein sequence ID" value="EFX84546.1"/>
    <property type="molecule type" value="Genomic_DNA"/>
</dbReference>
<evidence type="ECO:0000256" key="2">
    <source>
        <dbReference type="ARBA" id="ARBA00010686"/>
    </source>
</evidence>
<evidence type="ECO:0000256" key="5">
    <source>
        <dbReference type="ARBA" id="ARBA00023056"/>
    </source>
</evidence>
<keyword evidence="4 7" id="KW-0808">Transferase</keyword>
<evidence type="ECO:0000313" key="9">
    <source>
        <dbReference type="EMBL" id="EFX84546.1"/>
    </source>
</evidence>
<reference evidence="9 10" key="1">
    <citation type="journal article" date="2011" name="Science">
        <title>The ecoresponsive genome of Daphnia pulex.</title>
        <authorList>
            <person name="Colbourne J.K."/>
            <person name="Pfrender M.E."/>
            <person name="Gilbert D."/>
            <person name="Thomas W.K."/>
            <person name="Tucker A."/>
            <person name="Oakley T.H."/>
            <person name="Tokishita S."/>
            <person name="Aerts A."/>
            <person name="Arnold G.J."/>
            <person name="Basu M.K."/>
            <person name="Bauer D.J."/>
            <person name="Caceres C.E."/>
            <person name="Carmel L."/>
            <person name="Casola C."/>
            <person name="Choi J.H."/>
            <person name="Detter J.C."/>
            <person name="Dong Q."/>
            <person name="Dusheyko S."/>
            <person name="Eads B.D."/>
            <person name="Frohlich T."/>
            <person name="Geiler-Samerotte K.A."/>
            <person name="Gerlach D."/>
            <person name="Hatcher P."/>
            <person name="Jogdeo S."/>
            <person name="Krijgsveld J."/>
            <person name="Kriventseva E.V."/>
            <person name="Kultz D."/>
            <person name="Laforsch C."/>
            <person name="Lindquist E."/>
            <person name="Lopez J."/>
            <person name="Manak J.R."/>
            <person name="Muller J."/>
            <person name="Pangilinan J."/>
            <person name="Patwardhan R.P."/>
            <person name="Pitluck S."/>
            <person name="Pritham E.J."/>
            <person name="Rechtsteiner A."/>
            <person name="Rho M."/>
            <person name="Rogozin I.B."/>
            <person name="Sakarya O."/>
            <person name="Salamov A."/>
            <person name="Schaack S."/>
            <person name="Shapiro H."/>
            <person name="Shiga Y."/>
            <person name="Skalitzky C."/>
            <person name="Smith Z."/>
            <person name="Souvorov A."/>
            <person name="Sung W."/>
            <person name="Tang Z."/>
            <person name="Tsuchiya D."/>
            <person name="Tu H."/>
            <person name="Vos H."/>
            <person name="Wang M."/>
            <person name="Wolf Y.I."/>
            <person name="Yamagata H."/>
            <person name="Yamada T."/>
            <person name="Ye Y."/>
            <person name="Shaw J.R."/>
            <person name="Andrews J."/>
            <person name="Crease T.J."/>
            <person name="Tang H."/>
            <person name="Lucas S.M."/>
            <person name="Robertson H.M."/>
            <person name="Bork P."/>
            <person name="Koonin E.V."/>
            <person name="Zdobnov E.M."/>
            <person name="Grigoriev I.V."/>
            <person name="Lynch M."/>
            <person name="Boore J.L."/>
        </authorList>
    </citation>
    <scope>NUCLEOTIDE SEQUENCE [LARGE SCALE GENOMIC DNA]</scope>
</reference>
<organism evidence="9 10">
    <name type="scientific">Daphnia pulex</name>
    <name type="common">Water flea</name>
    <dbReference type="NCBI Taxonomy" id="6669"/>
    <lineage>
        <taxon>Eukaryota</taxon>
        <taxon>Metazoa</taxon>
        <taxon>Ecdysozoa</taxon>
        <taxon>Arthropoda</taxon>
        <taxon>Crustacea</taxon>
        <taxon>Branchiopoda</taxon>
        <taxon>Diplostraca</taxon>
        <taxon>Cladocera</taxon>
        <taxon>Anomopoda</taxon>
        <taxon>Daphniidae</taxon>
        <taxon>Daphnia</taxon>
    </lineage>
</organism>
<dbReference type="STRING" id="6669.E9G7V4"/>
<dbReference type="PANTHER" id="PTHR10176">
    <property type="entry name" value="GLYCOGEN SYNTHASE"/>
    <property type="match status" value="1"/>
</dbReference>
<dbReference type="GO" id="GO:0004373">
    <property type="term" value="F:alpha-1,4-glucan glucosyltransferase (UDP-glucose donor) activity"/>
    <property type="evidence" value="ECO:0000318"/>
    <property type="project" value="GO_Central"/>
</dbReference>
<protein>
    <recommendedName>
        <fullName evidence="7">Glycogen [starch] synthase</fullName>
        <ecNumber evidence="7">2.4.1.11</ecNumber>
    </recommendedName>
</protein>
<evidence type="ECO:0000256" key="8">
    <source>
        <dbReference type="SAM" id="MobiDB-lite"/>
    </source>
</evidence>
<dbReference type="AlphaFoldDB" id="E9G7V4"/>
<dbReference type="InterPro" id="IPR008631">
    <property type="entry name" value="Glycogen_synth"/>
</dbReference>
<sequence length="329" mass="37472">MFRKLKDYVSKILCWFRLYEVNRTPDNDTEKGQVGVNSEESTTPDEDNEAPWTFEILWDVVANVADLFTINGEKNILIGRYRPDKAADEILHAEFPRDSPLAVAVEAVRDKGFKVITGKWLIRDRPPAIVFHVESARDMFGDRYVEMFKKDHMIDIPAHDQEARDAVIFEYMVAEFLTEFELRCRPESSNGSNPTTGLDPSLGDTKQPSHQDEPTQPSIVPSDIEREPSGDEICTQFHDWKCAVGLVLLRQWSSRITTIFTLKTSCLEGDFHSQERAHEEARRRGIFHRFSMELAAALASNIFTPISETVAEQAEVVLGKHPDCVITQD</sequence>
<evidence type="ECO:0000256" key="1">
    <source>
        <dbReference type="ARBA" id="ARBA00004964"/>
    </source>
</evidence>
<keyword evidence="3 7" id="KW-0328">Glycosyltransferase</keyword>
<dbReference type="KEGG" id="dpx:DAPPUDRAFT_314896"/>
<gene>
    <name evidence="9" type="ORF">DAPPUDRAFT_314896</name>
</gene>
<name>E9G7V4_DAPPU</name>
<dbReference type="eggNOG" id="KOG3742">
    <property type="taxonomic scope" value="Eukaryota"/>
</dbReference>
<dbReference type="PhylomeDB" id="E9G7V4"/>
<proteinExistence type="inferred from homology"/>
<feature type="region of interest" description="Disordered" evidence="8">
    <location>
        <begin position="27"/>
        <end position="48"/>
    </location>
</feature>
<dbReference type="HOGENOM" id="CLU_845333_0_0_1"/>
<dbReference type="PANTHER" id="PTHR10176:SF3">
    <property type="entry name" value="GLYCOGEN [STARCH] SYNTHASE"/>
    <property type="match status" value="1"/>
</dbReference>
<evidence type="ECO:0000313" key="10">
    <source>
        <dbReference type="Proteomes" id="UP000000305"/>
    </source>
</evidence>